<accession>A0A109INH3</accession>
<evidence type="ECO:0000313" key="2">
    <source>
        <dbReference type="Proteomes" id="UP000198226"/>
    </source>
</evidence>
<evidence type="ECO:0008006" key="3">
    <source>
        <dbReference type="Google" id="ProtNLM"/>
    </source>
</evidence>
<dbReference type="Proteomes" id="UP000198226">
    <property type="component" value="Chromosome I"/>
</dbReference>
<dbReference type="OrthoDB" id="3333823at2"/>
<reference evidence="2" key="1">
    <citation type="submission" date="2016-06" db="EMBL/GenBank/DDBJ databases">
        <authorList>
            <person name="Varghese N."/>
            <person name="Submissions Spin"/>
        </authorList>
    </citation>
    <scope>NUCLEOTIDE SEQUENCE [LARGE SCALE GENOMIC DNA]</scope>
    <source>
        <strain evidence="2">DSM 44983</strain>
    </source>
</reference>
<organism evidence="1 2">
    <name type="scientific">Micromonospora rifamycinica</name>
    <dbReference type="NCBI Taxonomy" id="291594"/>
    <lineage>
        <taxon>Bacteria</taxon>
        <taxon>Bacillati</taxon>
        <taxon>Actinomycetota</taxon>
        <taxon>Actinomycetes</taxon>
        <taxon>Micromonosporales</taxon>
        <taxon>Micromonosporaceae</taxon>
        <taxon>Micromonospora</taxon>
    </lineage>
</organism>
<keyword evidence="2" id="KW-1185">Reference proteome</keyword>
<sequence>MTVLDDAVGTIAEPGPAGVLFWTGAGVSRGAPSCLPTGWQLTERAFAALFRPFTLDVVLAYHELLGWRRGSVCPAEPARTRLPRLETALGAGAQQSPDLIGEILADVRDARPNPVHGFLAAHLHGGGRQLTANFDLCVERAHVGRYGRSPDPGQLHHFHNAFSDGSDPARLGATLARIERGFDAADRAALVDRLRGPARRVVMVGYSGSDFFDVDVAVADLPPGSLDGLTVHWVNHSSCAWHRPTPRPSTAVFDVEYGDPDGVLPSLAGHLRRAGATVEFLCGPTTTLLDGLAGRWGFDRVPPPVLRPPPAVDVAVDDRRRTAATFRYFRAVGLVPEVRRLLAEEPDVAADELVLTRSDLMWEEGRYTDLRRWWRQQPPSLRRTERIGATLWVQGRLLPAYAWLTWHRRRASNDAELRLIAETEARVIEHMRLVPDLRWLGRPLARDAARWMPAPRQQDGLHEFRRLTDVSGSLRNSTAATSRPESEAAETQEWFLEAGNVHAALAYQHRRLRDNHRVTTPVAELGRLYRAQQRRAGILGSTAASWRVLLLPRAGQVFTLREAVVGCVAVQFGAWHRVRLLGRLLIDRLRSRIRPAPPDDRGSLP</sequence>
<proteinExistence type="predicted"/>
<name>A0A109INH3_9ACTN</name>
<dbReference type="RefSeq" id="WP_067303163.1">
    <property type="nucleotide sequence ID" value="NZ_LRMV01000014.1"/>
</dbReference>
<dbReference type="AlphaFoldDB" id="A0A109INH3"/>
<gene>
    <name evidence="1" type="ORF">GA0070623_3092</name>
</gene>
<dbReference type="EMBL" id="LT607752">
    <property type="protein sequence ID" value="SCG64934.1"/>
    <property type="molecule type" value="Genomic_DNA"/>
</dbReference>
<protein>
    <recommendedName>
        <fullName evidence="3">SIR2-like domain-containing protein</fullName>
    </recommendedName>
</protein>
<evidence type="ECO:0000313" key="1">
    <source>
        <dbReference type="EMBL" id="SCG64934.1"/>
    </source>
</evidence>